<evidence type="ECO:0000259" key="4">
    <source>
        <dbReference type="PROSITE" id="PS01031"/>
    </source>
</evidence>
<dbReference type="EMBL" id="HACM01011737">
    <property type="protein sequence ID" value="CRZ12179.1"/>
    <property type="molecule type" value="Transcribed_RNA"/>
</dbReference>
<dbReference type="AlphaFoldDB" id="A0A0H5RTW7"/>
<name>A0A0H5RTW7_9EUKA</name>
<accession>A0A0H5RTW7</accession>
<evidence type="ECO:0000256" key="1">
    <source>
        <dbReference type="ARBA" id="ARBA00023016"/>
    </source>
</evidence>
<keyword evidence="1" id="KW-0346">Stress response</keyword>
<protein>
    <recommendedName>
        <fullName evidence="4">SHSP domain-containing protein</fullName>
    </recommendedName>
</protein>
<dbReference type="InterPro" id="IPR002068">
    <property type="entry name" value="A-crystallin/Hsp20_dom"/>
</dbReference>
<proteinExistence type="inferred from homology"/>
<dbReference type="Gene3D" id="2.60.40.790">
    <property type="match status" value="1"/>
</dbReference>
<dbReference type="InterPro" id="IPR008978">
    <property type="entry name" value="HSP20-like_chaperone"/>
</dbReference>
<evidence type="ECO:0000256" key="2">
    <source>
        <dbReference type="PROSITE-ProRule" id="PRU00285"/>
    </source>
</evidence>
<dbReference type="PANTHER" id="PTHR11527">
    <property type="entry name" value="HEAT-SHOCK PROTEIN 20 FAMILY MEMBER"/>
    <property type="match status" value="1"/>
</dbReference>
<dbReference type="SUPFAM" id="SSF49764">
    <property type="entry name" value="HSP20-like chaperones"/>
    <property type="match status" value="1"/>
</dbReference>
<reference evidence="5" key="1">
    <citation type="submission" date="2015-04" db="EMBL/GenBank/DDBJ databases">
        <title>The genome sequence of the plant pathogenic Rhizarian Plasmodiophora brassicae reveals insights in its biotrophic life cycle and the origin of chitin synthesis.</title>
        <authorList>
            <person name="Schwelm A."/>
            <person name="Fogelqvist J."/>
            <person name="Knaust A."/>
            <person name="Julke S."/>
            <person name="Lilja T."/>
            <person name="Dhandapani V."/>
            <person name="Bonilla-Rosso G."/>
            <person name="Karlsson M."/>
            <person name="Shevchenko A."/>
            <person name="Choi S.R."/>
            <person name="Kim H.G."/>
            <person name="Park J.Y."/>
            <person name="Lim Y.P."/>
            <person name="Ludwig-Muller J."/>
            <person name="Dixelius C."/>
        </authorList>
    </citation>
    <scope>NUCLEOTIDE SEQUENCE</scope>
    <source>
        <tissue evidence="5">Potato root galls</tissue>
    </source>
</reference>
<comment type="similarity">
    <text evidence="2 3">Belongs to the small heat shock protein (HSP20) family.</text>
</comment>
<dbReference type="Pfam" id="PF00011">
    <property type="entry name" value="HSP20"/>
    <property type="match status" value="1"/>
</dbReference>
<dbReference type="InterPro" id="IPR031107">
    <property type="entry name" value="Small_HSP"/>
</dbReference>
<evidence type="ECO:0000256" key="3">
    <source>
        <dbReference type="RuleBase" id="RU003616"/>
    </source>
</evidence>
<feature type="domain" description="SHSP" evidence="4">
    <location>
        <begin position="68"/>
        <end position="185"/>
    </location>
</feature>
<organism evidence="5">
    <name type="scientific">Spongospora subterranea</name>
    <dbReference type="NCBI Taxonomy" id="70186"/>
    <lineage>
        <taxon>Eukaryota</taxon>
        <taxon>Sar</taxon>
        <taxon>Rhizaria</taxon>
        <taxon>Endomyxa</taxon>
        <taxon>Phytomyxea</taxon>
        <taxon>Plasmodiophorida</taxon>
        <taxon>Plasmodiophoridae</taxon>
        <taxon>Spongospora</taxon>
    </lineage>
</organism>
<sequence>MSLRSLSRILKQFDNTLNRVGRDVRYPTSSLLPTTRMIAPILGPSSSLDSPSDIWSDLDAGLLPDWGGVTPRTVMPMDVVEKDNEFVAEIDVPAGTPKENVSVEKSKQDKTITISADRSTENETKTENYWIKERSFGTTRRIIHVPDNVDMDGIKVKLENGTLLMTMPKTTLELPAKEKLEIEQS</sequence>
<dbReference type="PROSITE" id="PS01031">
    <property type="entry name" value="SHSP"/>
    <property type="match status" value="1"/>
</dbReference>
<evidence type="ECO:0000313" key="5">
    <source>
        <dbReference type="EMBL" id="CRZ12179.1"/>
    </source>
</evidence>